<evidence type="ECO:0000256" key="2">
    <source>
        <dbReference type="ARBA" id="ARBA00009967"/>
    </source>
</evidence>
<dbReference type="GO" id="GO:0001735">
    <property type="term" value="F:prenylcysteine oxidase activity"/>
    <property type="evidence" value="ECO:0007669"/>
    <property type="project" value="InterPro"/>
</dbReference>
<dbReference type="GO" id="GO:0030328">
    <property type="term" value="P:prenylcysteine catabolic process"/>
    <property type="evidence" value="ECO:0007669"/>
    <property type="project" value="InterPro"/>
</dbReference>
<dbReference type="PANTHER" id="PTHR15944">
    <property type="entry name" value="FARNESYLCYSTEINE LYASE"/>
    <property type="match status" value="1"/>
</dbReference>
<dbReference type="InterPro" id="IPR010795">
    <property type="entry name" value="Prenylcys_lyase"/>
</dbReference>
<keyword evidence="11" id="KW-1185">Reference proteome</keyword>
<evidence type="ECO:0000256" key="6">
    <source>
        <dbReference type="ARBA" id="ARBA00023002"/>
    </source>
</evidence>
<comment type="similarity">
    <text evidence="2">Belongs to the prenylcysteine oxidase family.</text>
</comment>
<gene>
    <name evidence="10" type="ORF">LTR09_003158</name>
</gene>
<dbReference type="PANTHER" id="PTHR15944:SF0">
    <property type="entry name" value="PRENYLCYSTEINE LYASE DOMAIN-CONTAINING PROTEIN"/>
    <property type="match status" value="1"/>
</dbReference>
<evidence type="ECO:0000313" key="10">
    <source>
        <dbReference type="EMBL" id="KAK3055924.1"/>
    </source>
</evidence>
<dbReference type="Gene3D" id="3.50.50.60">
    <property type="entry name" value="FAD/NAD(P)-binding domain"/>
    <property type="match status" value="1"/>
</dbReference>
<keyword evidence="4 8" id="KW-0732">Signal</keyword>
<feature type="domain" description="Prenylcysteine lyase" evidence="9">
    <location>
        <begin position="149"/>
        <end position="518"/>
    </location>
</feature>
<dbReference type="Proteomes" id="UP001271007">
    <property type="component" value="Unassembled WGS sequence"/>
</dbReference>
<dbReference type="GO" id="GO:0030327">
    <property type="term" value="P:prenylated protein catabolic process"/>
    <property type="evidence" value="ECO:0007669"/>
    <property type="project" value="TreeGrafter"/>
</dbReference>
<evidence type="ECO:0000256" key="8">
    <source>
        <dbReference type="SAM" id="SignalP"/>
    </source>
</evidence>
<reference evidence="10" key="1">
    <citation type="submission" date="2023-04" db="EMBL/GenBank/DDBJ databases">
        <title>Black Yeasts Isolated from many extreme environments.</title>
        <authorList>
            <person name="Coleine C."/>
            <person name="Stajich J.E."/>
            <person name="Selbmann L."/>
        </authorList>
    </citation>
    <scope>NUCLEOTIDE SEQUENCE</scope>
    <source>
        <strain evidence="10">CCFEE 5312</strain>
    </source>
</reference>
<protein>
    <recommendedName>
        <fullName evidence="9">Prenylcysteine lyase domain-containing protein</fullName>
    </recommendedName>
</protein>
<evidence type="ECO:0000256" key="1">
    <source>
        <dbReference type="ARBA" id="ARBA00001974"/>
    </source>
</evidence>
<comment type="caution">
    <text evidence="10">The sequence shown here is derived from an EMBL/GenBank/DDBJ whole genome shotgun (WGS) entry which is preliminary data.</text>
</comment>
<dbReference type="InterPro" id="IPR036188">
    <property type="entry name" value="FAD/NAD-bd_sf"/>
</dbReference>
<evidence type="ECO:0000259" key="9">
    <source>
        <dbReference type="Pfam" id="PF07156"/>
    </source>
</evidence>
<accession>A0AAJ0GEE8</accession>
<evidence type="ECO:0000313" key="11">
    <source>
        <dbReference type="Proteomes" id="UP001271007"/>
    </source>
</evidence>
<feature type="chain" id="PRO_5042549816" description="Prenylcysteine lyase domain-containing protein" evidence="8">
    <location>
        <begin position="20"/>
        <end position="559"/>
    </location>
</feature>
<dbReference type="AlphaFoldDB" id="A0AAJ0GEE8"/>
<evidence type="ECO:0000256" key="4">
    <source>
        <dbReference type="ARBA" id="ARBA00022729"/>
    </source>
</evidence>
<dbReference type="Pfam" id="PF13450">
    <property type="entry name" value="NAD_binding_8"/>
    <property type="match status" value="1"/>
</dbReference>
<evidence type="ECO:0000256" key="5">
    <source>
        <dbReference type="ARBA" id="ARBA00022827"/>
    </source>
</evidence>
<keyword evidence="6" id="KW-0560">Oxidoreductase</keyword>
<dbReference type="SUPFAM" id="SSF51905">
    <property type="entry name" value="FAD/NAD(P)-binding domain"/>
    <property type="match status" value="1"/>
</dbReference>
<comment type="cofactor">
    <cofactor evidence="1">
        <name>FAD</name>
        <dbReference type="ChEBI" id="CHEBI:57692"/>
    </cofactor>
</comment>
<dbReference type="EMBL" id="JAWDJX010000007">
    <property type="protein sequence ID" value="KAK3055924.1"/>
    <property type="molecule type" value="Genomic_DNA"/>
</dbReference>
<name>A0AAJ0GEE8_9PEZI</name>
<keyword evidence="5" id="KW-0274">FAD</keyword>
<dbReference type="PIRSF" id="PIRSF036292">
    <property type="entry name" value="Prenylcysteine_oxidase"/>
    <property type="match status" value="1"/>
</dbReference>
<proteinExistence type="inferred from homology"/>
<evidence type="ECO:0000256" key="3">
    <source>
        <dbReference type="ARBA" id="ARBA00022630"/>
    </source>
</evidence>
<evidence type="ECO:0000256" key="7">
    <source>
        <dbReference type="ARBA" id="ARBA00023180"/>
    </source>
</evidence>
<dbReference type="InterPro" id="IPR017046">
    <property type="entry name" value="Prenylcysteine_Oxase1"/>
</dbReference>
<keyword evidence="7" id="KW-0325">Glycoprotein</keyword>
<keyword evidence="3" id="KW-0285">Flavoprotein</keyword>
<organism evidence="10 11">
    <name type="scientific">Extremus antarcticus</name>
    <dbReference type="NCBI Taxonomy" id="702011"/>
    <lineage>
        <taxon>Eukaryota</taxon>
        <taxon>Fungi</taxon>
        <taxon>Dikarya</taxon>
        <taxon>Ascomycota</taxon>
        <taxon>Pezizomycotina</taxon>
        <taxon>Dothideomycetes</taxon>
        <taxon>Dothideomycetidae</taxon>
        <taxon>Mycosphaerellales</taxon>
        <taxon>Extremaceae</taxon>
        <taxon>Extremus</taxon>
    </lineage>
</organism>
<sequence>MRLHQCIHAFLSYFAFVQATTYLNHWDDDQVPFLDPDRPRKQVAIIGAGAGGASAAYHLAKFAADSKILVNITLFERNAYIGGRSTTVNAYDDPSIPVELGGSVFVKVNTILNDAVKGFNLSTRGRQSNTTVPGAALGIWNGEKFVFVQEGNYSWWDSAKILWKYGWAPIKTMRLMRSVVGKFLQMYEEPSFPFESLTQVAENLGLLAVTAATGEQFLTENKITGPFVQEIVQASTRVNYATNLRYIHGLEAMVCMAVEDAHSVYGGNWQMFDRMIKAANASVHLETAVTAIEQDDKSGVFAITTTGASVAAHFEDFDEVVIATPFQFSNISLGSFDEIEIDEIPYVQLHVTLLASPRLLSPAFFNLASDKPVPKAVLTTLSADEPPKDGPDSVGVPGFFSISLLDPVINPKTQGQEYLYKIFSSTPPDAEFLSGMLGFHTPDSDSDSDIDDKDISWIYRKLWNSYPREYPRVTFEEIQLAPGLWYTSGMDSFISTMETNALMGKNVAKLIADGWVRDGKERELLGLLEAMRTTAATEDVSTREEKQFDARIRKDEVGR</sequence>
<feature type="signal peptide" evidence="8">
    <location>
        <begin position="1"/>
        <end position="19"/>
    </location>
</feature>
<dbReference type="Pfam" id="PF07156">
    <property type="entry name" value="Prenylcys_lyase"/>
    <property type="match status" value="1"/>
</dbReference>